<protein>
    <recommendedName>
        <fullName evidence="3">MarR family transcriptional regulator</fullName>
    </recommendedName>
</protein>
<evidence type="ECO:0008006" key="3">
    <source>
        <dbReference type="Google" id="ProtNLM"/>
    </source>
</evidence>
<dbReference type="OrthoDB" id="9948666at2"/>
<gene>
    <name evidence="1" type="ORF">CQY22_013325</name>
</gene>
<dbReference type="STRING" id="85968.GCA_900073015_02720"/>
<organism evidence="1 2">
    <name type="scientific">Mycolicibacterium brumae</name>
    <dbReference type="NCBI Taxonomy" id="85968"/>
    <lineage>
        <taxon>Bacteria</taxon>
        <taxon>Bacillati</taxon>
        <taxon>Actinomycetota</taxon>
        <taxon>Actinomycetes</taxon>
        <taxon>Mycobacteriales</taxon>
        <taxon>Mycobacteriaceae</taxon>
        <taxon>Mycolicibacterium</taxon>
    </lineage>
</organism>
<dbReference type="Proteomes" id="UP000230551">
    <property type="component" value="Unassembled WGS sequence"/>
</dbReference>
<dbReference type="EMBL" id="PDCN02000017">
    <property type="protein sequence ID" value="PIB74444.1"/>
    <property type="molecule type" value="Genomic_DNA"/>
</dbReference>
<proteinExistence type="predicted"/>
<dbReference type="AlphaFoldDB" id="A0A2G5P969"/>
<accession>A0A2G5P969</accession>
<keyword evidence="2" id="KW-1185">Reference proteome</keyword>
<name>A0A2G5P969_9MYCO</name>
<reference evidence="1 2" key="1">
    <citation type="journal article" date="2017" name="Infect. Genet. Evol.">
        <title>The new phylogeny of the genus Mycobacterium: The old and the news.</title>
        <authorList>
            <person name="Tortoli E."/>
            <person name="Fedrizzi T."/>
            <person name="Meehan C.J."/>
            <person name="Trovato A."/>
            <person name="Grottola A."/>
            <person name="Giacobazzi E."/>
            <person name="Serpini G.F."/>
            <person name="Tagliazucchi S."/>
            <person name="Fabio A."/>
            <person name="Bettua C."/>
            <person name="Bertorelli R."/>
            <person name="Frascaro F."/>
            <person name="De Sanctis V."/>
            <person name="Pecorari M."/>
            <person name="Jousson O."/>
            <person name="Segata N."/>
            <person name="Cirillo D.M."/>
        </authorList>
    </citation>
    <scope>NUCLEOTIDE SEQUENCE [LARGE SCALE GENOMIC DNA]</scope>
    <source>
        <strain evidence="1 2">CIP1034565</strain>
    </source>
</reference>
<evidence type="ECO:0000313" key="2">
    <source>
        <dbReference type="Proteomes" id="UP000230551"/>
    </source>
</evidence>
<comment type="caution">
    <text evidence="1">The sequence shown here is derived from an EMBL/GenBank/DDBJ whole genome shotgun (WGS) entry which is preliminary data.</text>
</comment>
<sequence>MNRGAYQSLAAQCRGGDGDSLSDLIVYAALDLCEPTGLRPLTAAAYTRMELETVQSAIDRLVLGGFVTPVTIGHIATDTYIPTPARN</sequence>
<dbReference type="RefSeq" id="WP_090590097.1">
    <property type="nucleotide sequence ID" value="NZ_CP104302.1"/>
</dbReference>
<evidence type="ECO:0000313" key="1">
    <source>
        <dbReference type="EMBL" id="PIB74444.1"/>
    </source>
</evidence>